<evidence type="ECO:0008006" key="4">
    <source>
        <dbReference type="Google" id="ProtNLM"/>
    </source>
</evidence>
<evidence type="ECO:0000256" key="1">
    <source>
        <dbReference type="SAM" id="Phobius"/>
    </source>
</evidence>
<dbReference type="STRING" id="31234.E3MMB7"/>
<protein>
    <recommendedName>
        <fullName evidence="4">Serpentine Receptor, class U</fullName>
    </recommendedName>
</protein>
<keyword evidence="1" id="KW-0472">Membrane</keyword>
<dbReference type="eggNOG" id="ENOG502TFHM">
    <property type="taxonomic scope" value="Eukaryota"/>
</dbReference>
<gene>
    <name evidence="2" type="ORF">CRE_30035</name>
</gene>
<feature type="transmembrane region" description="Helical" evidence="1">
    <location>
        <begin position="571"/>
        <end position="597"/>
    </location>
</feature>
<name>E3MMB7_CAERE</name>
<accession>E3MMB7</accession>
<feature type="transmembrane region" description="Helical" evidence="1">
    <location>
        <begin position="253"/>
        <end position="277"/>
    </location>
</feature>
<organism evidence="3">
    <name type="scientific">Caenorhabditis remanei</name>
    <name type="common">Caenorhabditis vulgaris</name>
    <dbReference type="NCBI Taxonomy" id="31234"/>
    <lineage>
        <taxon>Eukaryota</taxon>
        <taxon>Metazoa</taxon>
        <taxon>Ecdysozoa</taxon>
        <taxon>Nematoda</taxon>
        <taxon>Chromadorea</taxon>
        <taxon>Rhabditida</taxon>
        <taxon>Rhabditina</taxon>
        <taxon>Rhabditomorpha</taxon>
        <taxon>Rhabditoidea</taxon>
        <taxon>Rhabditidae</taxon>
        <taxon>Peloderinae</taxon>
        <taxon>Caenorhabditis</taxon>
    </lineage>
</organism>
<keyword evidence="1" id="KW-0812">Transmembrane</keyword>
<dbReference type="OMA" id="HSFHLIP"/>
<keyword evidence="3" id="KW-1185">Reference proteome</keyword>
<evidence type="ECO:0000313" key="2">
    <source>
        <dbReference type="EMBL" id="EFP04733.1"/>
    </source>
</evidence>
<dbReference type="HOGENOM" id="CLU_467131_0_0_1"/>
<feature type="transmembrane region" description="Helical" evidence="1">
    <location>
        <begin position="156"/>
        <end position="179"/>
    </location>
</feature>
<dbReference type="PANTHER" id="PTHR46045:SF13">
    <property type="entry name" value="SERPENTINE RECEPTOR, CLASS U"/>
    <property type="match status" value="1"/>
</dbReference>
<feature type="transmembrane region" description="Helical" evidence="1">
    <location>
        <begin position="209"/>
        <end position="232"/>
    </location>
</feature>
<feature type="transmembrane region" description="Helical" evidence="1">
    <location>
        <begin position="68"/>
        <end position="92"/>
    </location>
</feature>
<dbReference type="InParanoid" id="E3MMB7"/>
<dbReference type="AlphaFoldDB" id="E3MMB7"/>
<feature type="transmembrane region" description="Helical" evidence="1">
    <location>
        <begin position="434"/>
        <end position="456"/>
    </location>
</feature>
<feature type="transmembrane region" description="Helical" evidence="1">
    <location>
        <begin position="347"/>
        <end position="370"/>
    </location>
</feature>
<dbReference type="Proteomes" id="UP000008281">
    <property type="component" value="Unassembled WGS sequence"/>
</dbReference>
<dbReference type="EMBL" id="DS268456">
    <property type="protein sequence ID" value="EFP04733.1"/>
    <property type="molecule type" value="Genomic_DNA"/>
</dbReference>
<feature type="transmembrane region" description="Helical" evidence="1">
    <location>
        <begin position="528"/>
        <end position="550"/>
    </location>
</feature>
<dbReference type="Pfam" id="PF10322">
    <property type="entry name" value="7TM_GPCR_Sru"/>
    <property type="match status" value="2"/>
</dbReference>
<sequence length="649" mass="76078">MSSLSTTLPILAPIGIHGNSTFINFEFSFFTLPMTLIFLPILYIPITLIIILRILVKLYRLIKDRMGNVQIFSVILMSQFMCLLFFIVDFFNTRLPSTGIFTRWCASVDPNMLLTFIYILSFHINLSTMIFPFLLSSMRLILIFYPQNHKKFNGKLLRLFLPLVFFYPFTFTVFMFPALGYCSPAKYPFQFGAVIVRIERILFGNNFPLIFNTLFWMSICLINNSILLAQLWKLRCSISIQARSQYSYRIEKSLTLTTVSMILSFLSNGMTVFASLFHPNFKFYAIMLRPLGNDLYTCVVPWLFYLTHPTFRKQIIFKISESEKKLNEMNNVSIQGNPLYINYQFDFFTFPVLFASIPFLYLIPTVFVMLEILRVYTRQLITKRDDLMNPHVFFIIVLSQFMGFCYMISDYFTIRLPSTGLLTSWCASQEPNHFLKIIFFFSIYFNYTSMLFPFLLSTLRLIPIYYPNKHNELCAKIVKYSTPIIFFYPFLFTFTLIPALGFCRQLLGPYQFGAIYIFFSGNWFNLKLANLLVLNVVFWLMLCLITNILLYKKLKLIRNKRKSVTLQRAEFSLTVTTISMLSSYVTNLVFVIIFIIYPPLSTYFVALRPFGNDCDIVLVPWIFYLTHPAFKRKLLSKDVSRVKTLHTTV</sequence>
<feature type="transmembrane region" description="Helical" evidence="1">
    <location>
        <begin position="112"/>
        <end position="135"/>
    </location>
</feature>
<proteinExistence type="predicted"/>
<reference evidence="2" key="1">
    <citation type="submission" date="2007-07" db="EMBL/GenBank/DDBJ databases">
        <title>PCAP assembly of the Caenorhabditis remanei genome.</title>
        <authorList>
            <consortium name="The Caenorhabditis remanei Sequencing Consortium"/>
            <person name="Wilson R.K."/>
        </authorList>
    </citation>
    <scope>NUCLEOTIDE SEQUENCE [LARGE SCALE GENOMIC DNA]</scope>
    <source>
        <strain evidence="2">PB4641</strain>
    </source>
</reference>
<feature type="transmembrane region" description="Helical" evidence="1">
    <location>
        <begin position="391"/>
        <end position="414"/>
    </location>
</feature>
<keyword evidence="1" id="KW-1133">Transmembrane helix</keyword>
<feature type="transmembrane region" description="Helical" evidence="1">
    <location>
        <begin position="34"/>
        <end position="56"/>
    </location>
</feature>
<evidence type="ECO:0000313" key="3">
    <source>
        <dbReference type="Proteomes" id="UP000008281"/>
    </source>
</evidence>
<dbReference type="InterPro" id="IPR003839">
    <property type="entry name" value="7TM_GPCR_serpentine_rcpt_Sru"/>
</dbReference>
<dbReference type="PANTHER" id="PTHR46045">
    <property type="entry name" value="SERPENTINE RECEPTOR, CLASS U-RELATED"/>
    <property type="match status" value="1"/>
</dbReference>
<feature type="transmembrane region" description="Helical" evidence="1">
    <location>
        <begin position="477"/>
        <end position="500"/>
    </location>
</feature>